<dbReference type="InterPro" id="IPR050564">
    <property type="entry name" value="F420-G6PD/mer"/>
</dbReference>
<dbReference type="RefSeq" id="WP_089303251.1">
    <property type="nucleotide sequence ID" value="NZ_FZNW01000028.1"/>
</dbReference>
<dbReference type="Gene3D" id="3.20.20.30">
    <property type="entry name" value="Luciferase-like domain"/>
    <property type="match status" value="1"/>
</dbReference>
<keyword evidence="1" id="KW-0560">Oxidoreductase</keyword>
<dbReference type="Pfam" id="PF00296">
    <property type="entry name" value="Bac_luciferase"/>
    <property type="match status" value="1"/>
</dbReference>
<dbReference type="SUPFAM" id="SSF51679">
    <property type="entry name" value="Bacterial luciferase-like"/>
    <property type="match status" value="1"/>
</dbReference>
<protein>
    <submittedName>
        <fullName evidence="3">Flavin-dependent oxidoreductase, luciferase family (Includes alkanesulfonate monooxygenase SsuD and methylene tetrahydromethanopterin reductase)</fullName>
    </submittedName>
</protein>
<dbReference type="InterPro" id="IPR011251">
    <property type="entry name" value="Luciferase-like_dom"/>
</dbReference>
<reference evidence="3 4" key="1">
    <citation type="submission" date="2017-06" db="EMBL/GenBank/DDBJ databases">
        <authorList>
            <person name="Kim H.J."/>
            <person name="Triplett B.A."/>
        </authorList>
    </citation>
    <scope>NUCLEOTIDE SEQUENCE [LARGE SCALE GENOMIC DNA]</scope>
    <source>
        <strain evidence="3 4">DSM 45207</strain>
    </source>
</reference>
<dbReference type="GO" id="GO:0004497">
    <property type="term" value="F:monooxygenase activity"/>
    <property type="evidence" value="ECO:0007669"/>
    <property type="project" value="UniProtKB-KW"/>
</dbReference>
<proteinExistence type="predicted"/>
<keyword evidence="4" id="KW-1185">Reference proteome</keyword>
<evidence type="ECO:0000313" key="4">
    <source>
        <dbReference type="Proteomes" id="UP000198348"/>
    </source>
</evidence>
<evidence type="ECO:0000313" key="3">
    <source>
        <dbReference type="EMBL" id="SNR88898.1"/>
    </source>
</evidence>
<dbReference type="InterPro" id="IPR036661">
    <property type="entry name" value="Luciferase-like_sf"/>
</dbReference>
<dbReference type="AlphaFoldDB" id="A0A239A1B8"/>
<evidence type="ECO:0000256" key="1">
    <source>
        <dbReference type="ARBA" id="ARBA00023002"/>
    </source>
</evidence>
<dbReference type="CDD" id="cd01097">
    <property type="entry name" value="Tetrahydromethanopterin_reductase"/>
    <property type="match status" value="1"/>
</dbReference>
<dbReference type="EMBL" id="FZNW01000028">
    <property type="protein sequence ID" value="SNR88898.1"/>
    <property type="molecule type" value="Genomic_DNA"/>
</dbReference>
<accession>A0A239A1B8</accession>
<dbReference type="PANTHER" id="PTHR43244:SF1">
    <property type="entry name" value="5,10-METHYLENETETRAHYDROMETHANOPTERIN REDUCTASE"/>
    <property type="match status" value="1"/>
</dbReference>
<keyword evidence="3" id="KW-0503">Monooxygenase</keyword>
<organism evidence="3 4">
    <name type="scientific">Haloechinothrix alba</name>
    <dbReference type="NCBI Taxonomy" id="664784"/>
    <lineage>
        <taxon>Bacteria</taxon>
        <taxon>Bacillati</taxon>
        <taxon>Actinomycetota</taxon>
        <taxon>Actinomycetes</taxon>
        <taxon>Pseudonocardiales</taxon>
        <taxon>Pseudonocardiaceae</taxon>
        <taxon>Haloechinothrix</taxon>
    </lineage>
</organism>
<name>A0A239A1B8_9PSEU</name>
<evidence type="ECO:0000259" key="2">
    <source>
        <dbReference type="Pfam" id="PF00296"/>
    </source>
</evidence>
<dbReference type="OrthoDB" id="675245at2"/>
<gene>
    <name evidence="3" type="ORF">SAMN06265360_12818</name>
</gene>
<dbReference type="PANTHER" id="PTHR43244">
    <property type="match status" value="1"/>
</dbReference>
<dbReference type="Proteomes" id="UP000198348">
    <property type="component" value="Unassembled WGS sequence"/>
</dbReference>
<dbReference type="GO" id="GO:0016705">
    <property type="term" value="F:oxidoreductase activity, acting on paired donors, with incorporation or reduction of molecular oxygen"/>
    <property type="evidence" value="ECO:0007669"/>
    <property type="project" value="InterPro"/>
</dbReference>
<sequence length="334" mass="34966">MQDQPAGRVGVLVASTTAPEEVPSLAKRVEDKGFGELWVAEDYFFQGGIATAGLALAATDAIPVGIGVLASVARHPAVSAMEIATLARAYPARVLPGIGHGVPAWTKQMGLEVRSPMSALRECMTGIGALLNGETVSDEGQVFSFRDVTLTHPVDQNVPLFTGVLGDKGLALTGEIADGLLVSALAPVEYVRAACEKTSAAADVAGRQAPSVRVLSVVSVTSDESQVEAVRQEVKQILAFYLAATGPGPLFGTIGINEQLADMLSRGGMELVFEEMPDSWLDALAIAGSVDTCRTRIKEFLDAGADSVVLAPMPTERAEETLTAVEELLPEFSC</sequence>
<feature type="domain" description="Luciferase-like" evidence="2">
    <location>
        <begin position="15"/>
        <end position="306"/>
    </location>
</feature>